<keyword evidence="3" id="KW-1185">Reference proteome</keyword>
<organism evidence="2 3">
    <name type="scientific">Methylohalomonas lacus</name>
    <dbReference type="NCBI Taxonomy" id="398773"/>
    <lineage>
        <taxon>Bacteria</taxon>
        <taxon>Pseudomonadati</taxon>
        <taxon>Pseudomonadota</taxon>
        <taxon>Gammaproteobacteria</taxon>
        <taxon>Methylohalomonadales</taxon>
        <taxon>Methylohalomonadaceae</taxon>
        <taxon>Methylohalomonas</taxon>
    </lineage>
</organism>
<dbReference type="InterPro" id="IPR018551">
    <property type="entry name" value="DUF2007"/>
</dbReference>
<sequence>MKKVYSDEDRMLAGYVKGILESHGVHCFMKNENLAGAVGELPPHEVWPEVWVTHEHEHERAERIVKDLMVDLGNASDWRCPNCRELIEGQFGECWNCGTEAPQ</sequence>
<dbReference type="RefSeq" id="WP_259054446.1">
    <property type="nucleotide sequence ID" value="NZ_JANUCT010000005.1"/>
</dbReference>
<comment type="caution">
    <text evidence="2">The sequence shown here is derived from an EMBL/GenBank/DDBJ whole genome shotgun (WGS) entry which is preliminary data.</text>
</comment>
<dbReference type="Gene3D" id="3.30.70.790">
    <property type="entry name" value="UreE, C-terminal domain"/>
    <property type="match status" value="1"/>
</dbReference>
<feature type="domain" description="DUF2007" evidence="1">
    <location>
        <begin position="1"/>
        <end position="67"/>
    </location>
</feature>
<dbReference type="Proteomes" id="UP001204445">
    <property type="component" value="Unassembled WGS sequence"/>
</dbReference>
<dbReference type="EMBL" id="JANUCT010000005">
    <property type="protein sequence ID" value="MCS3902850.1"/>
    <property type="molecule type" value="Genomic_DNA"/>
</dbReference>
<accession>A0AAE3HIB1</accession>
<name>A0AAE3HIB1_9GAMM</name>
<protein>
    <submittedName>
        <fullName evidence="2">RNA-binding Zn-ribbon protein involved in translation (DUF1610 family)</fullName>
    </submittedName>
</protein>
<reference evidence="2" key="1">
    <citation type="submission" date="2022-08" db="EMBL/GenBank/DDBJ databases">
        <title>Genomic Encyclopedia of Type Strains, Phase III (KMG-III): the genomes of soil and plant-associated and newly described type strains.</title>
        <authorList>
            <person name="Whitman W."/>
        </authorList>
    </citation>
    <scope>NUCLEOTIDE SEQUENCE</scope>
    <source>
        <strain evidence="2">HMT 1</strain>
    </source>
</reference>
<evidence type="ECO:0000259" key="1">
    <source>
        <dbReference type="Pfam" id="PF09413"/>
    </source>
</evidence>
<gene>
    <name evidence="2" type="ORF">J2T55_000858</name>
</gene>
<evidence type="ECO:0000313" key="3">
    <source>
        <dbReference type="Proteomes" id="UP001204445"/>
    </source>
</evidence>
<proteinExistence type="predicted"/>
<dbReference type="AlphaFoldDB" id="A0AAE3HIB1"/>
<evidence type="ECO:0000313" key="2">
    <source>
        <dbReference type="EMBL" id="MCS3902850.1"/>
    </source>
</evidence>
<dbReference type="Pfam" id="PF09413">
    <property type="entry name" value="DUF2007"/>
    <property type="match status" value="1"/>
</dbReference>